<feature type="transmembrane region" description="Helical" evidence="1">
    <location>
        <begin position="337"/>
        <end position="355"/>
    </location>
</feature>
<evidence type="ECO:0000259" key="2">
    <source>
        <dbReference type="Pfam" id="PF05569"/>
    </source>
</evidence>
<feature type="domain" description="Peptidase M56" evidence="2">
    <location>
        <begin position="11"/>
        <end position="329"/>
    </location>
</feature>
<organism evidence="3 4">
    <name type="scientific">Paenibacillus herberti</name>
    <dbReference type="NCBI Taxonomy" id="1619309"/>
    <lineage>
        <taxon>Bacteria</taxon>
        <taxon>Bacillati</taxon>
        <taxon>Bacillota</taxon>
        <taxon>Bacilli</taxon>
        <taxon>Bacillales</taxon>
        <taxon>Paenibacillaceae</taxon>
        <taxon>Paenibacillus</taxon>
    </lineage>
</organism>
<dbReference type="RefSeq" id="WP_089525261.1">
    <property type="nucleotide sequence ID" value="NZ_NMUQ01000002.1"/>
</dbReference>
<sequence>MKHLETIFSLLFTASLASMVVLILLLLIRNFFHKYLNPKVVYILWFLVLIKLLVPFAPQSAFSLFNLLPQSTPVEWISTQKSTLPNPSSKANSNKLISESSSNLAEEPASIAAPLPPSDQLFESDRDGLQWRTIVALLWFAGVLFLSAYYLFSWLVFRRRIDDSVKLNNEEVLSVLEACKEKLSIRKSIPIYETSRLRSPCLYGLIKPVIYLPRDIVTIADSRQLTHILLHELVHYKRKDLWFNSLWMLCTAMHWYNPIVWLAMNKMKTDLEVACDAAVLEVLDEREAASYGKTLLMLSRLFVRGGSSQVNLSHFFNNKHEMKRRITMISKFKNGSYKLSAAAILLLLTLSIILLTNASNSGKSSASAEKFTEKIPSFKHNEYFRWFNSLDRALDFQKFSLKVPDYLPEGYELNGVHLNTNFTKANKADLIDMATITFVSNFGKKNERRIEVTASRGKGNLLEHNQLLGAPYSNYEKAETAEYRERAVKFDNVKGTLFTDTRRNKQRVETGQSFLWQDKDLSYAINYYSEHLSQKELAKMVKSFTLPQQVQHVRYDGERNSFPLYDEKDLLAAKSVLGFKVKILKGFNGTELSLMELILLRGNNQNTGFSFKQTEDALWSTYSAPEKGRLEFYQSKFPLFDKAKLTFTRTLEVNGVQISAYADKDNLYFKPSLTGNTGELLSLTYYLWEQDGIQYSAIFNGLDDYHKEHLNALSVAPPE</sequence>
<keyword evidence="1" id="KW-0812">Transmembrane</keyword>
<reference evidence="3 4" key="1">
    <citation type="submission" date="2017-07" db="EMBL/GenBank/DDBJ databases">
        <title>Paenibacillus herberti R33 genome sequencing and assembly.</title>
        <authorList>
            <person name="Su W."/>
        </authorList>
    </citation>
    <scope>NUCLEOTIDE SEQUENCE [LARGE SCALE GENOMIC DNA]</scope>
    <source>
        <strain evidence="3 4">R33</strain>
    </source>
</reference>
<dbReference type="InterPro" id="IPR052173">
    <property type="entry name" value="Beta-lactam_resp_regulator"/>
</dbReference>
<feature type="transmembrane region" description="Helical" evidence="1">
    <location>
        <begin position="6"/>
        <end position="28"/>
    </location>
</feature>
<evidence type="ECO:0000313" key="4">
    <source>
        <dbReference type="Proteomes" id="UP000215145"/>
    </source>
</evidence>
<name>A0A229NX94_9BACL</name>
<gene>
    <name evidence="3" type="ORF">CGZ75_15955</name>
</gene>
<dbReference type="Pfam" id="PF05569">
    <property type="entry name" value="Peptidase_M56"/>
    <property type="match status" value="1"/>
</dbReference>
<keyword evidence="1" id="KW-1133">Transmembrane helix</keyword>
<dbReference type="InterPro" id="IPR008756">
    <property type="entry name" value="Peptidase_M56"/>
</dbReference>
<accession>A0A229NX94</accession>
<dbReference type="Proteomes" id="UP000215145">
    <property type="component" value="Unassembled WGS sequence"/>
</dbReference>
<dbReference type="OrthoDB" id="9762883at2"/>
<protein>
    <recommendedName>
        <fullName evidence="2">Peptidase M56 domain-containing protein</fullName>
    </recommendedName>
</protein>
<dbReference type="CDD" id="cd07341">
    <property type="entry name" value="M56_BlaR1_MecR1_like"/>
    <property type="match status" value="1"/>
</dbReference>
<proteinExistence type="predicted"/>
<evidence type="ECO:0000313" key="3">
    <source>
        <dbReference type="EMBL" id="OXM14437.1"/>
    </source>
</evidence>
<feature type="transmembrane region" description="Helical" evidence="1">
    <location>
        <begin position="40"/>
        <end position="58"/>
    </location>
</feature>
<evidence type="ECO:0000256" key="1">
    <source>
        <dbReference type="SAM" id="Phobius"/>
    </source>
</evidence>
<dbReference type="EMBL" id="NMUQ01000002">
    <property type="protein sequence ID" value="OXM14437.1"/>
    <property type="molecule type" value="Genomic_DNA"/>
</dbReference>
<keyword evidence="1" id="KW-0472">Membrane</keyword>
<dbReference type="PANTHER" id="PTHR34978:SF3">
    <property type="entry name" value="SLR0241 PROTEIN"/>
    <property type="match status" value="1"/>
</dbReference>
<comment type="caution">
    <text evidence="3">The sequence shown here is derived from an EMBL/GenBank/DDBJ whole genome shotgun (WGS) entry which is preliminary data.</text>
</comment>
<dbReference type="AlphaFoldDB" id="A0A229NX94"/>
<keyword evidence="4" id="KW-1185">Reference proteome</keyword>
<feature type="transmembrane region" description="Helical" evidence="1">
    <location>
        <begin position="134"/>
        <end position="157"/>
    </location>
</feature>
<dbReference type="PANTHER" id="PTHR34978">
    <property type="entry name" value="POSSIBLE SENSOR-TRANSDUCER PROTEIN BLAR"/>
    <property type="match status" value="1"/>
</dbReference>